<dbReference type="RefSeq" id="WP_199870894.1">
    <property type="nucleotide sequence ID" value="NZ_JAAGPU010000048.1"/>
</dbReference>
<keyword evidence="4" id="KW-1185">Reference proteome</keyword>
<dbReference type="Gene3D" id="1.25.40.10">
    <property type="entry name" value="Tetratricopeptide repeat domain"/>
    <property type="match status" value="2"/>
</dbReference>
<dbReference type="InterPro" id="IPR029044">
    <property type="entry name" value="Nucleotide-diphossugar_trans"/>
</dbReference>
<proteinExistence type="predicted"/>
<feature type="repeat" description="TPR" evidence="1">
    <location>
        <begin position="276"/>
        <end position="309"/>
    </location>
</feature>
<dbReference type="Pfam" id="PF13424">
    <property type="entry name" value="TPR_12"/>
    <property type="match status" value="1"/>
</dbReference>
<dbReference type="InterPro" id="IPR001173">
    <property type="entry name" value="Glyco_trans_2-like"/>
</dbReference>
<dbReference type="Proteomes" id="UP000481872">
    <property type="component" value="Unassembled WGS sequence"/>
</dbReference>
<dbReference type="PROSITE" id="PS50005">
    <property type="entry name" value="TPR"/>
    <property type="match status" value="2"/>
</dbReference>
<dbReference type="EMBL" id="JAAGPU010000048">
    <property type="protein sequence ID" value="NEU06516.1"/>
    <property type="molecule type" value="Genomic_DNA"/>
</dbReference>
<name>A0A6M0H711_9CLOT</name>
<evidence type="ECO:0000313" key="3">
    <source>
        <dbReference type="EMBL" id="NEU06516.1"/>
    </source>
</evidence>
<feature type="repeat" description="TPR" evidence="1">
    <location>
        <begin position="321"/>
        <end position="354"/>
    </location>
</feature>
<keyword evidence="3" id="KW-0808">Transferase</keyword>
<reference evidence="3 4" key="1">
    <citation type="submission" date="2020-02" db="EMBL/GenBank/DDBJ databases">
        <title>Genome assembly of a novel Clostridium senegalense strain.</title>
        <authorList>
            <person name="Gupta T.B."/>
            <person name="Jauregui R."/>
            <person name="Maclean P."/>
            <person name="Nawarathana A."/>
            <person name="Brightwell G."/>
        </authorList>
    </citation>
    <scope>NUCLEOTIDE SEQUENCE [LARGE SCALE GENOMIC DNA]</scope>
    <source>
        <strain evidence="3 4">AGRFS4</strain>
    </source>
</reference>
<feature type="domain" description="Glycosyltransferase 2-like" evidence="2">
    <location>
        <begin position="8"/>
        <end position="110"/>
    </location>
</feature>
<dbReference type="Gene3D" id="3.90.550.10">
    <property type="entry name" value="Spore Coat Polysaccharide Biosynthesis Protein SpsA, Chain A"/>
    <property type="match status" value="1"/>
</dbReference>
<dbReference type="PANTHER" id="PTHR43630">
    <property type="entry name" value="POLY-BETA-1,6-N-ACETYL-D-GLUCOSAMINE SYNTHASE"/>
    <property type="match status" value="1"/>
</dbReference>
<dbReference type="CDD" id="cd02511">
    <property type="entry name" value="Beta4Glucosyltransferase"/>
    <property type="match status" value="1"/>
</dbReference>
<comment type="caution">
    <text evidence="3">The sequence shown here is derived from an EMBL/GenBank/DDBJ whole genome shotgun (WGS) entry which is preliminary data.</text>
</comment>
<organism evidence="3 4">
    <name type="scientific">Clostridium senegalense</name>
    <dbReference type="NCBI Taxonomy" id="1465809"/>
    <lineage>
        <taxon>Bacteria</taxon>
        <taxon>Bacillati</taxon>
        <taxon>Bacillota</taxon>
        <taxon>Clostridia</taxon>
        <taxon>Eubacteriales</taxon>
        <taxon>Clostridiaceae</taxon>
        <taxon>Clostridium</taxon>
    </lineage>
</organism>
<dbReference type="SMART" id="SM00028">
    <property type="entry name" value="TPR"/>
    <property type="match status" value="4"/>
</dbReference>
<gene>
    <name evidence="3" type="ORF">G3M99_17050</name>
</gene>
<dbReference type="PROSITE" id="PS50293">
    <property type="entry name" value="TPR_REGION"/>
    <property type="match status" value="1"/>
</dbReference>
<dbReference type="InterPro" id="IPR011990">
    <property type="entry name" value="TPR-like_helical_dom_sf"/>
</dbReference>
<dbReference type="PANTHER" id="PTHR43630:SF2">
    <property type="entry name" value="GLYCOSYLTRANSFERASE"/>
    <property type="match status" value="1"/>
</dbReference>
<protein>
    <submittedName>
        <fullName evidence="3">Glycosyltransferase</fullName>
    </submittedName>
</protein>
<dbReference type="SUPFAM" id="SSF53448">
    <property type="entry name" value="Nucleotide-diphospho-sugar transferases"/>
    <property type="match status" value="1"/>
</dbReference>
<dbReference type="InterPro" id="IPR019734">
    <property type="entry name" value="TPR_rpt"/>
</dbReference>
<evidence type="ECO:0000256" key="1">
    <source>
        <dbReference type="PROSITE-ProRule" id="PRU00339"/>
    </source>
</evidence>
<dbReference type="AlphaFoldDB" id="A0A6M0H711"/>
<dbReference type="Pfam" id="PF00535">
    <property type="entry name" value="Glycos_transf_2"/>
    <property type="match status" value="1"/>
</dbReference>
<dbReference type="GO" id="GO:0016740">
    <property type="term" value="F:transferase activity"/>
    <property type="evidence" value="ECO:0007669"/>
    <property type="project" value="UniProtKB-KW"/>
</dbReference>
<evidence type="ECO:0000313" key="4">
    <source>
        <dbReference type="Proteomes" id="UP000481872"/>
    </source>
</evidence>
<dbReference type="SUPFAM" id="SSF48452">
    <property type="entry name" value="TPR-like"/>
    <property type="match status" value="2"/>
</dbReference>
<keyword evidence="1" id="KW-0802">TPR repeat</keyword>
<accession>A0A6M0H711</accession>
<evidence type="ECO:0000259" key="2">
    <source>
        <dbReference type="Pfam" id="PF00535"/>
    </source>
</evidence>
<sequence>MKREKTVSVCMIVKNEERFLGRCLESVKDLVDEIIVVDTGSKDKTVEIAESFGAKVYYYQWDNSFANARNFSLSKATKDWILILDGDDEFEKEDREKFIDIVNNSKYDGHFFKTLSLNSEADLKNYTCNLNLRLIKNTGEYEYVGAIHEQINNKIKPMDYGRFPSEEIRIYHRGYIPAVTQAQNKRERNMNILREELKKDPFNGFVNFNMGNEYFALGDVKSALEHFDTGYKAMDPRQGYGNKLALRRILALIALKRYNMALEAIDEGLEFYPNFTELIYYKGEVYEKQKKYTMAIKTYEKAIEQGESPIYLTFLNGCATFRAYYNIAEIYYSLGDYEEAIINYKKAILCDKSFWPEYTGLAKSYFKILEDEKETVKKLKIYFDLENKGEVVILSMILMEAKLYNGILEELNDKLNAVETDQSVFVLGKCLFNTKEYIKAYYQFRRLPKESPYYELGIIYIIIIKILTNKEIYEEDFDKITNDVKRKSIMLMNSIAKDEKITIDDLPEEYLSEIINILDIILSTNDFQLFEKMLNSLNYINSNKVLLELAKLYHRYGYYSLAVQEITRSFKEFEVIDEVTLDIFYKNLFI</sequence>